<name>A0A931LQL9_FIMGI</name>
<feature type="transmembrane region" description="Helical" evidence="1">
    <location>
        <begin position="6"/>
        <end position="28"/>
    </location>
</feature>
<gene>
    <name evidence="2" type="ORF">HYR64_00265</name>
</gene>
<evidence type="ECO:0000256" key="1">
    <source>
        <dbReference type="SAM" id="Phobius"/>
    </source>
</evidence>
<feature type="transmembrane region" description="Helical" evidence="1">
    <location>
        <begin position="84"/>
        <end position="103"/>
    </location>
</feature>
<proteinExistence type="predicted"/>
<reference evidence="2" key="1">
    <citation type="submission" date="2020-07" db="EMBL/GenBank/DDBJ databases">
        <title>Huge and variable diversity of episymbiotic CPR bacteria and DPANN archaea in groundwater ecosystems.</title>
        <authorList>
            <person name="He C.Y."/>
            <person name="Keren R."/>
            <person name="Whittaker M."/>
            <person name="Farag I.F."/>
            <person name="Doudna J."/>
            <person name="Cate J.H.D."/>
            <person name="Banfield J.F."/>
        </authorList>
    </citation>
    <scope>NUCLEOTIDE SEQUENCE</scope>
    <source>
        <strain evidence="2">NC_groundwater_17_Pr7_B-0.1um_64_12</strain>
    </source>
</reference>
<dbReference type="EMBL" id="JACOSL010000002">
    <property type="protein sequence ID" value="MBI1755524.1"/>
    <property type="molecule type" value="Genomic_DNA"/>
</dbReference>
<protein>
    <submittedName>
        <fullName evidence="2">Uncharacterized protein</fullName>
    </submittedName>
</protein>
<evidence type="ECO:0000313" key="2">
    <source>
        <dbReference type="EMBL" id="MBI1755524.1"/>
    </source>
</evidence>
<dbReference type="AlphaFoldDB" id="A0A931LQL9"/>
<keyword evidence="1" id="KW-0812">Transmembrane</keyword>
<sequence>MQWFKEHYPLIKMTLGVIATLGLYSMLYRENRFYRFFEHLFLGLASGWTMVAIWTETLYSQWWGKMVGSNSEAVAGVAGHPLSMGYWLYAALLPIGLMAYFVFNPKYSWMSRIPIGIIIGLYSGQQIQIWWNRFGPQINNSLKPVFPTTWDSFVRPGTDGVSPEDLARISANVYPSQALSNAIFVATLLCVLSYFLFSFAQTKFLHRTALAGRWLLMIGFGAIFGSTVMMRTTLLIDRMYFVWIEWLKGGVLGR</sequence>
<keyword evidence="1" id="KW-1133">Transmembrane helix</keyword>
<comment type="caution">
    <text evidence="2">The sequence shown here is derived from an EMBL/GenBank/DDBJ whole genome shotgun (WGS) entry which is preliminary data.</text>
</comment>
<evidence type="ECO:0000313" key="3">
    <source>
        <dbReference type="Proteomes" id="UP000727962"/>
    </source>
</evidence>
<accession>A0A931LQL9</accession>
<feature type="transmembrane region" description="Helical" evidence="1">
    <location>
        <begin position="211"/>
        <end position="230"/>
    </location>
</feature>
<organism evidence="2 3">
    <name type="scientific">Fimbriimonas ginsengisoli</name>
    <dbReference type="NCBI Taxonomy" id="1005039"/>
    <lineage>
        <taxon>Bacteria</taxon>
        <taxon>Bacillati</taxon>
        <taxon>Armatimonadota</taxon>
        <taxon>Fimbriimonadia</taxon>
        <taxon>Fimbriimonadales</taxon>
        <taxon>Fimbriimonadaceae</taxon>
        <taxon>Fimbriimonas</taxon>
    </lineage>
</organism>
<feature type="transmembrane region" description="Helical" evidence="1">
    <location>
        <begin position="178"/>
        <end position="199"/>
    </location>
</feature>
<keyword evidence="1" id="KW-0472">Membrane</keyword>
<feature type="transmembrane region" description="Helical" evidence="1">
    <location>
        <begin position="40"/>
        <end position="64"/>
    </location>
</feature>
<dbReference type="Proteomes" id="UP000727962">
    <property type="component" value="Unassembled WGS sequence"/>
</dbReference>